<keyword evidence="4" id="KW-1185">Reference proteome</keyword>
<organism evidence="3 4">
    <name type="scientific">Macrolepiota fuliginosa MF-IS2</name>
    <dbReference type="NCBI Taxonomy" id="1400762"/>
    <lineage>
        <taxon>Eukaryota</taxon>
        <taxon>Fungi</taxon>
        <taxon>Dikarya</taxon>
        <taxon>Basidiomycota</taxon>
        <taxon>Agaricomycotina</taxon>
        <taxon>Agaricomycetes</taxon>
        <taxon>Agaricomycetidae</taxon>
        <taxon>Agaricales</taxon>
        <taxon>Agaricineae</taxon>
        <taxon>Agaricaceae</taxon>
        <taxon>Macrolepiota</taxon>
    </lineage>
</organism>
<comment type="caution">
    <text evidence="3">The sequence shown here is derived from an EMBL/GenBank/DDBJ whole genome shotgun (WGS) entry which is preliminary data.</text>
</comment>
<reference evidence="3" key="1">
    <citation type="submission" date="2020-11" db="EMBL/GenBank/DDBJ databases">
        <authorList>
            <consortium name="DOE Joint Genome Institute"/>
            <person name="Ahrendt S."/>
            <person name="Riley R."/>
            <person name="Andreopoulos W."/>
            <person name="Labutti K."/>
            <person name="Pangilinan J."/>
            <person name="Ruiz-Duenas F.J."/>
            <person name="Barrasa J.M."/>
            <person name="Sanchez-Garcia M."/>
            <person name="Camarero S."/>
            <person name="Miyauchi S."/>
            <person name="Serrano A."/>
            <person name="Linde D."/>
            <person name="Babiker R."/>
            <person name="Drula E."/>
            <person name="Ayuso-Fernandez I."/>
            <person name="Pacheco R."/>
            <person name="Padilla G."/>
            <person name="Ferreira P."/>
            <person name="Barriuso J."/>
            <person name="Kellner H."/>
            <person name="Castanera R."/>
            <person name="Alfaro M."/>
            <person name="Ramirez L."/>
            <person name="Pisabarro A.G."/>
            <person name="Kuo A."/>
            <person name="Tritt A."/>
            <person name="Lipzen A."/>
            <person name="He G."/>
            <person name="Yan M."/>
            <person name="Ng V."/>
            <person name="Cullen D."/>
            <person name="Martin F."/>
            <person name="Rosso M.-N."/>
            <person name="Henrissat B."/>
            <person name="Hibbett D."/>
            <person name="Martinez A.T."/>
            <person name="Grigoriev I.V."/>
        </authorList>
    </citation>
    <scope>NUCLEOTIDE SEQUENCE</scope>
    <source>
        <strain evidence="3">MF-IS2</strain>
    </source>
</reference>
<dbReference type="AlphaFoldDB" id="A0A9P5X623"/>
<gene>
    <name evidence="3" type="ORF">P691DRAFT_808225</name>
</gene>
<accession>A0A9P5X623</accession>
<feature type="domain" description="G" evidence="2">
    <location>
        <begin position="70"/>
        <end position="128"/>
    </location>
</feature>
<dbReference type="OrthoDB" id="8954335at2759"/>
<dbReference type="GO" id="GO:0005525">
    <property type="term" value="F:GTP binding"/>
    <property type="evidence" value="ECO:0007669"/>
    <property type="project" value="InterPro"/>
</dbReference>
<sequence>MPLKFPKLNSIKSDLLRSRNPSNRYAKENGKEASEPPREPPAKLKRPKGYDVRSVEHVRRKHLTADDTIVAIMGPTGAGKSTFIQKVTGQEVVGVGHSLESLTIEVTGVRVKFTDGVNVVLVDTPGFDDTYRSDVDVLEIFVKWLGDVRRSGLELSGILYLHRISDNRMAATPLKNLDIFKKICGEKFFEKIILTTTMWPEGDDDIKEEIQRENELQSSCWVEMINRGSLIRRFMNTQASAWDILDDVIADESRRRLIRIQKELVDQRKSLPTTEAGQQLHDVIEALIEKQNNLASRTKEALGKPGDPQTLIALLNELSELRKERDEATKLDSSLSGKLRRVSGSIQKLIKRRVAE</sequence>
<evidence type="ECO:0000313" key="4">
    <source>
        <dbReference type="Proteomes" id="UP000807342"/>
    </source>
</evidence>
<dbReference type="InterPro" id="IPR006073">
    <property type="entry name" value="GTP-bd"/>
</dbReference>
<dbReference type="CDD" id="cd00882">
    <property type="entry name" value="Ras_like_GTPase"/>
    <property type="match status" value="1"/>
</dbReference>
<name>A0A9P5X623_9AGAR</name>
<feature type="region of interest" description="Disordered" evidence="1">
    <location>
        <begin position="1"/>
        <end position="50"/>
    </location>
</feature>
<evidence type="ECO:0000313" key="3">
    <source>
        <dbReference type="EMBL" id="KAF9443855.1"/>
    </source>
</evidence>
<evidence type="ECO:0000259" key="2">
    <source>
        <dbReference type="Pfam" id="PF01926"/>
    </source>
</evidence>
<proteinExistence type="predicted"/>
<dbReference type="SUPFAM" id="SSF52540">
    <property type="entry name" value="P-loop containing nucleoside triphosphate hydrolases"/>
    <property type="match status" value="1"/>
</dbReference>
<dbReference type="Pfam" id="PF01926">
    <property type="entry name" value="MMR_HSR1"/>
    <property type="match status" value="1"/>
</dbReference>
<dbReference type="InterPro" id="IPR027417">
    <property type="entry name" value="P-loop_NTPase"/>
</dbReference>
<dbReference type="Gene3D" id="3.40.50.300">
    <property type="entry name" value="P-loop containing nucleotide triphosphate hydrolases"/>
    <property type="match status" value="1"/>
</dbReference>
<feature type="compositionally biased region" description="Basic and acidic residues" evidence="1">
    <location>
        <begin position="25"/>
        <end position="50"/>
    </location>
</feature>
<protein>
    <recommendedName>
        <fullName evidence="2">G domain-containing protein</fullName>
    </recommendedName>
</protein>
<dbReference type="EMBL" id="MU151428">
    <property type="protein sequence ID" value="KAF9443855.1"/>
    <property type="molecule type" value="Genomic_DNA"/>
</dbReference>
<evidence type="ECO:0000256" key="1">
    <source>
        <dbReference type="SAM" id="MobiDB-lite"/>
    </source>
</evidence>
<dbReference type="Proteomes" id="UP000807342">
    <property type="component" value="Unassembled WGS sequence"/>
</dbReference>